<reference evidence="2 3" key="1">
    <citation type="submission" date="2019-07" db="EMBL/GenBank/DDBJ databases">
        <title>Characterization of Brevibacillus brevis HK544, as a potential biocontrol agent.</title>
        <authorList>
            <person name="Kim H."/>
        </authorList>
    </citation>
    <scope>NUCLEOTIDE SEQUENCE [LARGE SCALE GENOMIC DNA]</scope>
    <source>
        <strain evidence="2 3">HK544</strain>
    </source>
</reference>
<evidence type="ECO:0000259" key="1">
    <source>
        <dbReference type="PROSITE" id="PS51186"/>
    </source>
</evidence>
<dbReference type="EMBL" id="CP042161">
    <property type="protein sequence ID" value="QDS34829.1"/>
    <property type="molecule type" value="Genomic_DNA"/>
</dbReference>
<dbReference type="AlphaFoldDB" id="A0A517I7G1"/>
<dbReference type="GO" id="GO:0016747">
    <property type="term" value="F:acyltransferase activity, transferring groups other than amino-acyl groups"/>
    <property type="evidence" value="ECO:0007669"/>
    <property type="project" value="InterPro"/>
</dbReference>
<dbReference type="SUPFAM" id="SSF55729">
    <property type="entry name" value="Acyl-CoA N-acyltransferases (Nat)"/>
    <property type="match status" value="1"/>
</dbReference>
<feature type="domain" description="N-acetyltransferase" evidence="1">
    <location>
        <begin position="3"/>
        <end position="149"/>
    </location>
</feature>
<dbReference type="Proteomes" id="UP000317713">
    <property type="component" value="Chromosome"/>
</dbReference>
<name>A0A517I7G1_BREBE</name>
<accession>A0A517I7G1</accession>
<dbReference type="PROSITE" id="PS51186">
    <property type="entry name" value="GNAT"/>
    <property type="match status" value="1"/>
</dbReference>
<dbReference type="Gene3D" id="3.40.630.30">
    <property type="match status" value="1"/>
</dbReference>
<sequence>MIVRLDLQDEQTVQKLWNMQQRAYRVEAELIGTEDIPPLRESVEQLRTCGETFYGYIEEGELAGAVSFLIEGETLDIHRMIVDPVHFRKGIASQLLASVHEHSCSKIVVATGSLNEPAVRLYERHGFTLTDQKEVMPGLRLSFFEKTLRPR</sequence>
<organism evidence="2 3">
    <name type="scientific">Brevibacillus brevis</name>
    <name type="common">Bacillus brevis</name>
    <dbReference type="NCBI Taxonomy" id="1393"/>
    <lineage>
        <taxon>Bacteria</taxon>
        <taxon>Bacillati</taxon>
        <taxon>Bacillota</taxon>
        <taxon>Bacilli</taxon>
        <taxon>Bacillales</taxon>
        <taxon>Paenibacillaceae</taxon>
        <taxon>Brevibacillus</taxon>
    </lineage>
</organism>
<evidence type="ECO:0000313" key="3">
    <source>
        <dbReference type="Proteomes" id="UP000317713"/>
    </source>
</evidence>
<gene>
    <name evidence="2" type="ORF">FPS98_12920</name>
</gene>
<dbReference type="CDD" id="cd04301">
    <property type="entry name" value="NAT_SF"/>
    <property type="match status" value="1"/>
</dbReference>
<dbReference type="InterPro" id="IPR016181">
    <property type="entry name" value="Acyl_CoA_acyltransferase"/>
</dbReference>
<evidence type="ECO:0000313" key="2">
    <source>
        <dbReference type="EMBL" id="QDS34829.1"/>
    </source>
</evidence>
<dbReference type="RefSeq" id="WP_144616525.1">
    <property type="nucleotide sequence ID" value="NZ_CP042161.1"/>
</dbReference>
<proteinExistence type="predicted"/>
<keyword evidence="2" id="KW-0808">Transferase</keyword>
<dbReference type="InterPro" id="IPR000182">
    <property type="entry name" value="GNAT_dom"/>
</dbReference>
<dbReference type="Pfam" id="PF00583">
    <property type="entry name" value="Acetyltransf_1"/>
    <property type="match status" value="1"/>
</dbReference>
<protein>
    <submittedName>
        <fullName evidence="2">GNAT family N-acetyltransferase</fullName>
    </submittedName>
</protein>